<dbReference type="PROSITE" id="PS00455">
    <property type="entry name" value="AMP_BINDING"/>
    <property type="match status" value="1"/>
</dbReference>
<dbReference type="RefSeq" id="WP_011495083.1">
    <property type="nucleotide sequence ID" value="NC_007954.1"/>
</dbReference>
<dbReference type="FunFam" id="3.30.559.10:FF:000023">
    <property type="entry name" value="Non-ribosomal peptide synthetase"/>
    <property type="match status" value="1"/>
</dbReference>
<keyword evidence="4" id="KW-0436">Ligase</keyword>
<dbReference type="PROSITE" id="PS50075">
    <property type="entry name" value="CARRIER"/>
    <property type="match status" value="2"/>
</dbReference>
<dbReference type="InterPro" id="IPR023213">
    <property type="entry name" value="CAT-like_dom_sf"/>
</dbReference>
<dbReference type="Pfam" id="PF00550">
    <property type="entry name" value="PP-binding"/>
    <property type="match status" value="2"/>
</dbReference>
<dbReference type="PANTHER" id="PTHR45527:SF10">
    <property type="entry name" value="PYOCHELIN SYNTHASE PCHF"/>
    <property type="match status" value="1"/>
</dbReference>
<dbReference type="eggNOG" id="COG1020">
    <property type="taxonomic scope" value="Bacteria"/>
</dbReference>
<dbReference type="SUPFAM" id="SSF47336">
    <property type="entry name" value="ACP-like"/>
    <property type="match status" value="2"/>
</dbReference>
<dbReference type="Gene3D" id="1.10.1200.10">
    <property type="entry name" value="ACP-like"/>
    <property type="match status" value="2"/>
</dbReference>
<evidence type="ECO:0000256" key="3">
    <source>
        <dbReference type="ARBA" id="ARBA00022553"/>
    </source>
</evidence>
<dbReference type="GO" id="GO:0044550">
    <property type="term" value="P:secondary metabolite biosynthetic process"/>
    <property type="evidence" value="ECO:0007669"/>
    <property type="project" value="TreeGrafter"/>
</dbReference>
<dbReference type="CDD" id="cd19535">
    <property type="entry name" value="Cyc_NRPS"/>
    <property type="match status" value="1"/>
</dbReference>
<dbReference type="InterPro" id="IPR042099">
    <property type="entry name" value="ANL_N_sf"/>
</dbReference>
<dbReference type="InterPro" id="IPR009081">
    <property type="entry name" value="PP-bd_ACP"/>
</dbReference>
<name>Q12RK8_SHEDO</name>
<dbReference type="InterPro" id="IPR010071">
    <property type="entry name" value="AA_adenyl_dom"/>
</dbReference>
<comment type="cofactor">
    <cofactor evidence="1">
        <name>pantetheine 4'-phosphate</name>
        <dbReference type="ChEBI" id="CHEBI:47942"/>
    </cofactor>
</comment>
<evidence type="ECO:0000256" key="1">
    <source>
        <dbReference type="ARBA" id="ARBA00001957"/>
    </source>
</evidence>
<organism evidence="6 7">
    <name type="scientific">Shewanella denitrificans (strain OS217 / ATCC BAA-1090 / DSM 15013)</name>
    <dbReference type="NCBI Taxonomy" id="318161"/>
    <lineage>
        <taxon>Bacteria</taxon>
        <taxon>Pseudomonadati</taxon>
        <taxon>Pseudomonadota</taxon>
        <taxon>Gammaproteobacteria</taxon>
        <taxon>Alteromonadales</taxon>
        <taxon>Shewanellaceae</taxon>
        <taxon>Shewanella</taxon>
    </lineage>
</organism>
<dbReference type="KEGG" id="sdn:Sden_0628"/>
<dbReference type="GO" id="GO:0016874">
    <property type="term" value="F:ligase activity"/>
    <property type="evidence" value="ECO:0007669"/>
    <property type="project" value="UniProtKB-KW"/>
</dbReference>
<dbReference type="PROSITE" id="PS00012">
    <property type="entry name" value="PHOSPHOPANTETHEINE"/>
    <property type="match status" value="1"/>
</dbReference>
<gene>
    <name evidence="6" type="ordered locus">Sden_0628</name>
</gene>
<keyword evidence="3" id="KW-0597">Phosphoprotein</keyword>
<dbReference type="InterPro" id="IPR001242">
    <property type="entry name" value="Condensation_dom"/>
</dbReference>
<dbReference type="NCBIfam" id="TIGR01733">
    <property type="entry name" value="AA-adenyl-dom"/>
    <property type="match status" value="1"/>
</dbReference>
<evidence type="ECO:0000313" key="7">
    <source>
        <dbReference type="Proteomes" id="UP000001982"/>
    </source>
</evidence>
<dbReference type="InterPro" id="IPR057737">
    <property type="entry name" value="Condensation_MtbB-like"/>
</dbReference>
<reference evidence="6 7" key="1">
    <citation type="submission" date="2006-03" db="EMBL/GenBank/DDBJ databases">
        <title>Complete sequence of Shewanella denitrificans OS217.</title>
        <authorList>
            <consortium name="US DOE Joint Genome Institute"/>
            <person name="Copeland A."/>
            <person name="Lucas S."/>
            <person name="Lapidus A."/>
            <person name="Barry K."/>
            <person name="Detter J.C."/>
            <person name="Glavina del Rio T."/>
            <person name="Hammon N."/>
            <person name="Israni S."/>
            <person name="Dalin E."/>
            <person name="Tice H."/>
            <person name="Pitluck S."/>
            <person name="Brettin T."/>
            <person name="Bruce D."/>
            <person name="Han C."/>
            <person name="Tapia R."/>
            <person name="Gilna P."/>
            <person name="Kiss H."/>
            <person name="Schmutz J."/>
            <person name="Larimer F."/>
            <person name="Land M."/>
            <person name="Hauser L."/>
            <person name="Kyrpides N."/>
            <person name="Lykidis A."/>
            <person name="Richardson P."/>
        </authorList>
    </citation>
    <scope>NUCLEOTIDE SEQUENCE [LARGE SCALE GENOMIC DNA]</scope>
    <source>
        <strain evidence="7">OS217 / ATCC BAA-1090 / DSM 15013</strain>
    </source>
</reference>
<dbReference type="Pfam" id="PF00668">
    <property type="entry name" value="Condensation"/>
    <property type="match status" value="1"/>
</dbReference>
<keyword evidence="2" id="KW-0596">Phosphopantetheine</keyword>
<dbReference type="InterPro" id="IPR006162">
    <property type="entry name" value="Ppantetheine_attach_site"/>
</dbReference>
<dbReference type="STRING" id="318161.Sden_0628"/>
<dbReference type="OrthoDB" id="9757559at2"/>
<evidence type="ECO:0000259" key="5">
    <source>
        <dbReference type="PROSITE" id="PS50075"/>
    </source>
</evidence>
<keyword evidence="7" id="KW-1185">Reference proteome</keyword>
<dbReference type="Gene3D" id="3.30.559.30">
    <property type="entry name" value="Nonribosomal peptide synthetase, condensation domain"/>
    <property type="match status" value="1"/>
</dbReference>
<protein>
    <submittedName>
        <fullName evidence="6">Amino acid adenylation</fullName>
    </submittedName>
</protein>
<dbReference type="Gene3D" id="3.30.559.10">
    <property type="entry name" value="Chloramphenicol acetyltransferase-like domain"/>
    <property type="match status" value="1"/>
</dbReference>
<accession>Q12RK8</accession>
<feature type="domain" description="Carrier" evidence="5">
    <location>
        <begin position="1765"/>
        <end position="1837"/>
    </location>
</feature>
<proteinExistence type="predicted"/>
<feature type="domain" description="Carrier" evidence="5">
    <location>
        <begin position="708"/>
        <end position="783"/>
    </location>
</feature>
<dbReference type="InterPro" id="IPR045851">
    <property type="entry name" value="AMP-bd_C_sf"/>
</dbReference>
<dbReference type="Gene3D" id="3.30.300.30">
    <property type="match status" value="2"/>
</dbReference>
<dbReference type="SUPFAM" id="SSF56801">
    <property type="entry name" value="Acetyl-CoA synthetase-like"/>
    <property type="match status" value="2"/>
</dbReference>
<evidence type="ECO:0000313" key="6">
    <source>
        <dbReference type="EMBL" id="ABE53918.1"/>
    </source>
</evidence>
<sequence length="1837" mass="203740">MTLGTIDLGEQLRVHKRVKDSPNGNKTIWDAFETLDSNHSSEVERVEEEIILPDGLTASFNDLTAIAAMLGSLLSPEACINVGLFADGLATCVEVDANDLCHSHNVKAYLAEQRLSKELPRRDVTARVDIEVTDGTINPPITSLVWFLAQNGRFLLSVRQDRIDLSARMQLRKLIAFACARVLDPRAIPTYDAMPTRRHDKCHQSKPLVELVFKHKQLRPTALAIIDNTSSQTLTYAELWHASSVILQQISEQVNLSRKHPRIALFMERSWQHLASIIAIQRMGGTCVLIDPVHPDYRINSYIEECAPDAILAAASTTARADNLSGYTVINIGKKYLQLSQLDRKYADWVKTTEQDCFIAETSGSTGRPKAARLSYTGMVATIGTIIDYTALNERSRGSWLSSPGYGMVEVDPLPVLGAGGTVCIPSSEVVKDARLLAQWFKKHNVTHTLVMTSIAETLWANEQQLALNTMLIAGERCKQWPPTSLNYRVLNVYGSAEAAVVSIEDLSATRRTLLPSTGRAVPGVNLYIVDEHGQELPANCIGELIITGSTLSIGYLNDQDTVKNFHSNKLDSSSALQYTSGDRARMRLDGTLDIFGRSDAVVKIRGNRVDLAEVDITALEVEGVIKAATTSITDDTGTTLVLFVEQAPGAACVVEAVRQHLGDRLQPAAQPSQIVSGILPLGSNGKVDYSALRSVKIKRDANQLVFYPSTKVETAVRDCWLTWTRSDEAILTSSFFQSGGDSLRAMRLVGELACKHGINIEMSAFIGNPVLSNLVQLANASKEAHLPQFDNLAANEQLLPFELNESQQALWIGRGADFDYGGVGCQGYFEWEVKQLNHKNFVRAVGLLVARHPMLRMTIDDTGKQRIGAVDGTQAVKFVDLSELPQSKINEEIDLIRSQMADEEIGTSQWPLFQFKVSKISSDLSRIHFCVDMLIADAWSIFQVIIPDLIELYKDDKAQLPELKTTFSDYVAYRHKVVKSERYRADKDYWLQKITQLPAAPKLPLLEKGESSLIQKFQRHHSTLEKDSWDQLKAQAQKRNISPSGVVALALCEVLRCWSEERQFTLNFPVSDRMPVSDDIDLVVGDFTNTLLVPYEPVANETFEVRGQRLQNSIWQALDHRLFTGVEVLRELSRFRQSGLTPLMPVVLTSLLGHPGRHDVSLLGREVFGVSQTPQVTLDVQIRESQGTLYFKWDYLSGVIRPDVIEAMFEAFCEFLQELSKDPQEWDRTEREFRPQAQIAIRNSVNMTEAAVPQIHLRDMLLARVKDPGNALALIDANHSYTWAELGNASAHISQLMKGVSKPNDQFVGIILPKGVLHYASVYACLLAGLGYVPIDIDLPPERMRKMLVKAGVRAVITVPGAITPDGLQKIELTARDFEVWAKQPMDFELAPVPQHYVPYVIFTSGSTGEPKGVEIPEIAVVNHVYDVVERFALDNSSRHLATAALHFDMSVFDIFGPLLHGGSVVMPEPAAGPDPEAWLRLHHRHQVTFWACVPAIMDLLCTVAETANITRIVDSVKNIVMAGDWIPLSLLPRARALFPSATLYSCGGPTETTNWSVIHEIHHDEGSIARSVIYGKPMMNSKYHIVADDLADRPDWVPGEMLVESDISLANGYIGQPELSQQTFIFHPKTGRRMYRTGDLGRYLPNGEIEILGRVDNQIKINGLRVELGEIENVSQKCSGVSRACAVALLGSDGRPKQIALAYIGKANLEPVIHAALIASLPTYMVPKVIQQLDELPLSKNGKVDIRTLREILRNDMKEQKPNNTNSILREIIPVISTILAKPVILPDDNFFDLGGDSLTAMKIKIELEAKLSHPISLENIMLTDTIGELAQCIS</sequence>
<dbReference type="GO" id="GO:0005737">
    <property type="term" value="C:cytoplasm"/>
    <property type="evidence" value="ECO:0007669"/>
    <property type="project" value="TreeGrafter"/>
</dbReference>
<dbReference type="InterPro" id="IPR000873">
    <property type="entry name" value="AMP-dep_synth/lig_dom"/>
</dbReference>
<dbReference type="SUPFAM" id="SSF52777">
    <property type="entry name" value="CoA-dependent acyltransferases"/>
    <property type="match status" value="2"/>
</dbReference>
<dbReference type="Proteomes" id="UP000001982">
    <property type="component" value="Chromosome"/>
</dbReference>
<evidence type="ECO:0000256" key="2">
    <source>
        <dbReference type="ARBA" id="ARBA00022450"/>
    </source>
</evidence>
<dbReference type="GO" id="GO:0031177">
    <property type="term" value="F:phosphopantetheine binding"/>
    <property type="evidence" value="ECO:0007669"/>
    <property type="project" value="TreeGrafter"/>
</dbReference>
<dbReference type="InterPro" id="IPR020845">
    <property type="entry name" value="AMP-binding_CS"/>
</dbReference>
<dbReference type="GO" id="GO:0043041">
    <property type="term" value="P:amino acid activation for nonribosomal peptide biosynthetic process"/>
    <property type="evidence" value="ECO:0007669"/>
    <property type="project" value="TreeGrafter"/>
</dbReference>
<dbReference type="InterPro" id="IPR036736">
    <property type="entry name" value="ACP-like_sf"/>
</dbReference>
<dbReference type="HOGENOM" id="CLU_000022_0_5_6"/>
<dbReference type="PANTHER" id="PTHR45527">
    <property type="entry name" value="NONRIBOSOMAL PEPTIDE SYNTHETASE"/>
    <property type="match status" value="1"/>
</dbReference>
<dbReference type="Pfam" id="PF00501">
    <property type="entry name" value="AMP-binding"/>
    <property type="match status" value="2"/>
</dbReference>
<dbReference type="EMBL" id="CP000302">
    <property type="protein sequence ID" value="ABE53918.1"/>
    <property type="molecule type" value="Genomic_DNA"/>
</dbReference>
<dbReference type="Gene3D" id="3.40.50.12780">
    <property type="entry name" value="N-terminal domain of ligase-like"/>
    <property type="match status" value="2"/>
</dbReference>
<evidence type="ECO:0000256" key="4">
    <source>
        <dbReference type="ARBA" id="ARBA00022598"/>
    </source>
</evidence>